<protein>
    <submittedName>
        <fullName evidence="7">HlyD family efflux transporter periplasmic adaptor subunit</fullName>
    </submittedName>
</protein>
<dbReference type="AlphaFoldDB" id="A0A939G8J7"/>
<dbReference type="InterPro" id="IPR050739">
    <property type="entry name" value="MFP"/>
</dbReference>
<dbReference type="EMBL" id="JAFMYU010000013">
    <property type="protein sequence ID" value="MBO0932609.1"/>
    <property type="molecule type" value="Genomic_DNA"/>
</dbReference>
<evidence type="ECO:0000256" key="1">
    <source>
        <dbReference type="ARBA" id="ARBA00004167"/>
    </source>
</evidence>
<dbReference type="PANTHER" id="PTHR30386">
    <property type="entry name" value="MEMBRANE FUSION SUBUNIT OF EMRAB-TOLC MULTIDRUG EFFLUX PUMP"/>
    <property type="match status" value="1"/>
</dbReference>
<evidence type="ECO:0000313" key="8">
    <source>
        <dbReference type="Proteomes" id="UP000664795"/>
    </source>
</evidence>
<dbReference type="Gene3D" id="2.40.30.170">
    <property type="match status" value="1"/>
</dbReference>
<evidence type="ECO:0000259" key="6">
    <source>
        <dbReference type="Pfam" id="PF26002"/>
    </source>
</evidence>
<dbReference type="Gene3D" id="2.40.50.100">
    <property type="match status" value="1"/>
</dbReference>
<feature type="domain" description="AprE-like beta-barrel" evidence="6">
    <location>
        <begin position="328"/>
        <end position="410"/>
    </location>
</feature>
<comment type="caution">
    <text evidence="7">The sequence shown here is derived from an EMBL/GenBank/DDBJ whole genome shotgun (WGS) entry which is preliminary data.</text>
</comment>
<dbReference type="InterPro" id="IPR058982">
    <property type="entry name" value="Beta-barrel_AprE"/>
</dbReference>
<name>A0A939G8J7_9BACT</name>
<evidence type="ECO:0000256" key="4">
    <source>
        <dbReference type="ARBA" id="ARBA00023136"/>
    </source>
</evidence>
<accession>A0A939G8J7</accession>
<keyword evidence="8" id="KW-1185">Reference proteome</keyword>
<organism evidence="7 8">
    <name type="scientific">Fibrella aquatilis</name>
    <dbReference type="NCBI Taxonomy" id="2817059"/>
    <lineage>
        <taxon>Bacteria</taxon>
        <taxon>Pseudomonadati</taxon>
        <taxon>Bacteroidota</taxon>
        <taxon>Cytophagia</taxon>
        <taxon>Cytophagales</taxon>
        <taxon>Spirosomataceae</taxon>
        <taxon>Fibrella</taxon>
    </lineage>
</organism>
<dbReference type="Pfam" id="PF26002">
    <property type="entry name" value="Beta-barrel_AprE"/>
    <property type="match status" value="1"/>
</dbReference>
<evidence type="ECO:0000256" key="5">
    <source>
        <dbReference type="SAM" id="Phobius"/>
    </source>
</evidence>
<proteinExistence type="predicted"/>
<keyword evidence="2 5" id="KW-0812">Transmembrane</keyword>
<reference evidence="7 8" key="1">
    <citation type="submission" date="2021-03" db="EMBL/GenBank/DDBJ databases">
        <title>Fibrella sp. HMF5036 genome sequencing and assembly.</title>
        <authorList>
            <person name="Kang H."/>
            <person name="Kim H."/>
            <person name="Bae S."/>
            <person name="Joh K."/>
        </authorList>
    </citation>
    <scope>NUCLEOTIDE SEQUENCE [LARGE SCALE GENOMIC DNA]</scope>
    <source>
        <strain evidence="7 8">HMF5036</strain>
    </source>
</reference>
<evidence type="ECO:0000256" key="3">
    <source>
        <dbReference type="ARBA" id="ARBA00022989"/>
    </source>
</evidence>
<dbReference type="Gene3D" id="1.10.287.470">
    <property type="entry name" value="Helix hairpin bin"/>
    <property type="match status" value="1"/>
</dbReference>
<comment type="subcellular location">
    <subcellularLocation>
        <location evidence="1">Membrane</location>
        <topology evidence="1">Single-pass membrane protein</topology>
    </subcellularLocation>
</comment>
<evidence type="ECO:0000313" key="7">
    <source>
        <dbReference type="EMBL" id="MBO0932609.1"/>
    </source>
</evidence>
<dbReference type="GO" id="GO:0016020">
    <property type="term" value="C:membrane"/>
    <property type="evidence" value="ECO:0007669"/>
    <property type="project" value="UniProtKB-SubCell"/>
</dbReference>
<keyword evidence="3 5" id="KW-1133">Transmembrane helix</keyword>
<dbReference type="PANTHER" id="PTHR30386:SF26">
    <property type="entry name" value="TRANSPORT PROTEIN COMB"/>
    <property type="match status" value="1"/>
</dbReference>
<dbReference type="RefSeq" id="WP_207336574.1">
    <property type="nucleotide sequence ID" value="NZ_JAFMYU010000013.1"/>
</dbReference>
<dbReference type="Proteomes" id="UP000664795">
    <property type="component" value="Unassembled WGS sequence"/>
</dbReference>
<gene>
    <name evidence="7" type="ORF">J2I48_16490</name>
</gene>
<keyword evidence="4 5" id="KW-0472">Membrane</keyword>
<evidence type="ECO:0000256" key="2">
    <source>
        <dbReference type="ARBA" id="ARBA00022692"/>
    </source>
</evidence>
<feature type="transmembrane region" description="Helical" evidence="5">
    <location>
        <begin position="26"/>
        <end position="48"/>
    </location>
</feature>
<dbReference type="PRINTS" id="PR01490">
    <property type="entry name" value="RTXTOXIND"/>
</dbReference>
<sequence>MNTTPTFQELRAEEVQELLTRPPTWLLRWGTLVVLAVLLVVLAGAWFIHYPDLVHASFRLTSTNAPKAVLTRTEGKIVRLLVRDGRSVKQGELLAFLESTAHHPDVLRLSVQLAQAWQTARRSNIEGIERLNLSRYRQLGELQTAYQSFEQAHIQLRAYLANGFSSRKKAMLQQEITDLQALATNLRQQQQLQARDQTLAEDDYAIQQQLAEQKVIAQLDLKREESKTIARKLPYQQTASSLISNLTAQRAKEKEILDLDRQVAEERDKFLQALNTLQSAVDAWKLKYVLTAPVGGKLIFVGVVQENQAIALNQELFYVAPPNTSYVGELHIPQHNAGKVEEGQTVLIRFAGYPYQEYGAVRGRIKAISSIPYRDSVFLARVILPNGLRTTYHKTLTQKTGMTATADIITNDTRLLEKLFYQLRKMQGGR</sequence>